<dbReference type="AlphaFoldDB" id="A0A9D1ZN63"/>
<gene>
    <name evidence="2" type="ORF">H9824_10895</name>
</gene>
<reference evidence="2" key="1">
    <citation type="journal article" date="2021" name="PeerJ">
        <title>Extensive microbial diversity within the chicken gut microbiome revealed by metagenomics and culture.</title>
        <authorList>
            <person name="Gilroy R."/>
            <person name="Ravi A."/>
            <person name="Getino M."/>
            <person name="Pursley I."/>
            <person name="Horton D.L."/>
            <person name="Alikhan N.F."/>
            <person name="Baker D."/>
            <person name="Gharbi K."/>
            <person name="Hall N."/>
            <person name="Watson M."/>
            <person name="Adriaenssens E.M."/>
            <person name="Foster-Nyarko E."/>
            <person name="Jarju S."/>
            <person name="Secka A."/>
            <person name="Antonio M."/>
            <person name="Oren A."/>
            <person name="Chaudhuri R.R."/>
            <person name="La Ragione R."/>
            <person name="Hildebrand F."/>
            <person name="Pallen M.J."/>
        </authorList>
    </citation>
    <scope>NUCLEOTIDE SEQUENCE</scope>
    <source>
        <strain evidence="2">Gambia2-208</strain>
    </source>
</reference>
<protein>
    <submittedName>
        <fullName evidence="2">DUF4251 domain-containing protein</fullName>
    </submittedName>
</protein>
<dbReference type="Gene3D" id="2.40.128.410">
    <property type="match status" value="1"/>
</dbReference>
<dbReference type="InterPro" id="IPR025347">
    <property type="entry name" value="DUF4251"/>
</dbReference>
<accession>A0A9D1ZN63</accession>
<proteinExistence type="predicted"/>
<dbReference type="Pfam" id="PF14059">
    <property type="entry name" value="DUF4251"/>
    <property type="match status" value="1"/>
</dbReference>
<name>A0A9D1ZN63_9BACE</name>
<evidence type="ECO:0000313" key="3">
    <source>
        <dbReference type="Proteomes" id="UP000886851"/>
    </source>
</evidence>
<dbReference type="Proteomes" id="UP000886851">
    <property type="component" value="Unassembled WGS sequence"/>
</dbReference>
<organism evidence="2 3">
    <name type="scientific">Candidatus Bacteroides pullicola</name>
    <dbReference type="NCBI Taxonomy" id="2838475"/>
    <lineage>
        <taxon>Bacteria</taxon>
        <taxon>Pseudomonadati</taxon>
        <taxon>Bacteroidota</taxon>
        <taxon>Bacteroidia</taxon>
        <taxon>Bacteroidales</taxon>
        <taxon>Bacteroidaceae</taxon>
        <taxon>Bacteroides</taxon>
    </lineage>
</organism>
<keyword evidence="1" id="KW-0732">Signal</keyword>
<evidence type="ECO:0000313" key="2">
    <source>
        <dbReference type="EMBL" id="HIY89192.1"/>
    </source>
</evidence>
<reference evidence="2" key="2">
    <citation type="submission" date="2021-04" db="EMBL/GenBank/DDBJ databases">
        <authorList>
            <person name="Gilroy R."/>
        </authorList>
    </citation>
    <scope>NUCLEOTIDE SEQUENCE</scope>
    <source>
        <strain evidence="2">Gambia2-208</strain>
    </source>
</reference>
<comment type="caution">
    <text evidence="2">The sequence shown here is derived from an EMBL/GenBank/DDBJ whole genome shotgun (WGS) entry which is preliminary data.</text>
</comment>
<evidence type="ECO:0000256" key="1">
    <source>
        <dbReference type="SAM" id="SignalP"/>
    </source>
</evidence>
<feature type="signal peptide" evidence="1">
    <location>
        <begin position="1"/>
        <end position="22"/>
    </location>
</feature>
<feature type="chain" id="PRO_5038592291" evidence="1">
    <location>
        <begin position="23"/>
        <end position="176"/>
    </location>
</feature>
<dbReference type="EMBL" id="DXCV01000071">
    <property type="protein sequence ID" value="HIY89192.1"/>
    <property type="molecule type" value="Genomic_DNA"/>
</dbReference>
<sequence>MKKFIVLMALFMAGAVATSAQAQKQAEEDAQTDTLYAAAVQALKENRFVMEADKVVFKYGDVAFVNSNTNFVLVNGKEGTVQVAFNSPFAGPNGIGGITVDGMVSGVKQKENKTGKMNYSFNVQGSAISAQVFILLSPGSNQATVNISPNFNSRTLTLYGKIVPLEESTIYKARAL</sequence>